<evidence type="ECO:0000256" key="1">
    <source>
        <dbReference type="SAM" id="MobiDB-lite"/>
    </source>
</evidence>
<accession>A0AAD3SI72</accession>
<evidence type="ECO:0000313" key="4">
    <source>
        <dbReference type="Proteomes" id="UP001279734"/>
    </source>
</evidence>
<feature type="chain" id="PRO_5042031476" evidence="2">
    <location>
        <begin position="28"/>
        <end position="88"/>
    </location>
</feature>
<keyword evidence="2" id="KW-0732">Signal</keyword>
<dbReference type="Proteomes" id="UP001279734">
    <property type="component" value="Unassembled WGS sequence"/>
</dbReference>
<keyword evidence="4" id="KW-1185">Reference proteome</keyword>
<protein>
    <submittedName>
        <fullName evidence="3">Uncharacterized protein</fullName>
    </submittedName>
</protein>
<feature type="region of interest" description="Disordered" evidence="1">
    <location>
        <begin position="63"/>
        <end position="88"/>
    </location>
</feature>
<evidence type="ECO:0000256" key="2">
    <source>
        <dbReference type="SAM" id="SignalP"/>
    </source>
</evidence>
<proteinExistence type="predicted"/>
<name>A0AAD3SI72_NEPGR</name>
<feature type="signal peptide" evidence="2">
    <location>
        <begin position="1"/>
        <end position="27"/>
    </location>
</feature>
<dbReference type="EMBL" id="BSYO01000011">
    <property type="protein sequence ID" value="GMH12020.1"/>
    <property type="molecule type" value="Genomic_DNA"/>
</dbReference>
<gene>
    <name evidence="3" type="ORF">Nepgr_013861</name>
</gene>
<evidence type="ECO:0000313" key="3">
    <source>
        <dbReference type="EMBL" id="GMH12020.1"/>
    </source>
</evidence>
<organism evidence="3 4">
    <name type="scientific">Nepenthes gracilis</name>
    <name type="common">Slender pitcher plant</name>
    <dbReference type="NCBI Taxonomy" id="150966"/>
    <lineage>
        <taxon>Eukaryota</taxon>
        <taxon>Viridiplantae</taxon>
        <taxon>Streptophyta</taxon>
        <taxon>Embryophyta</taxon>
        <taxon>Tracheophyta</taxon>
        <taxon>Spermatophyta</taxon>
        <taxon>Magnoliopsida</taxon>
        <taxon>eudicotyledons</taxon>
        <taxon>Gunneridae</taxon>
        <taxon>Pentapetalae</taxon>
        <taxon>Caryophyllales</taxon>
        <taxon>Nepenthaceae</taxon>
        <taxon>Nepenthes</taxon>
    </lineage>
</organism>
<reference evidence="3" key="1">
    <citation type="submission" date="2023-05" db="EMBL/GenBank/DDBJ databases">
        <title>Nepenthes gracilis genome sequencing.</title>
        <authorList>
            <person name="Fukushima K."/>
        </authorList>
    </citation>
    <scope>NUCLEOTIDE SEQUENCE</scope>
    <source>
        <strain evidence="3">SING2019-196</strain>
    </source>
</reference>
<comment type="caution">
    <text evidence="3">The sequence shown here is derived from an EMBL/GenBank/DDBJ whole genome shotgun (WGS) entry which is preliminary data.</text>
</comment>
<sequence>MAAWRRMMTLFLATALICSLLMKEANAAETEEVSNSALEGTFCDNNDPDSPCYFPDGEGLDVNPVLNVDNDGDDDDPDKKPKLIVLGH</sequence>
<dbReference type="AlphaFoldDB" id="A0AAD3SI72"/>